<reference evidence="1" key="2">
    <citation type="submission" date="2023-05" db="EMBL/GenBank/DDBJ databases">
        <authorList>
            <person name="Schelkunov M.I."/>
        </authorList>
    </citation>
    <scope>NUCLEOTIDE SEQUENCE</scope>
    <source>
        <strain evidence="1">Hsosn_3</strain>
        <tissue evidence="1">Leaf</tissue>
    </source>
</reference>
<keyword evidence="2" id="KW-1185">Reference proteome</keyword>
<accession>A0AAD8IT05</accession>
<protein>
    <submittedName>
        <fullName evidence="1">Uncharacterized protein</fullName>
    </submittedName>
</protein>
<dbReference type="Proteomes" id="UP001237642">
    <property type="component" value="Unassembled WGS sequence"/>
</dbReference>
<dbReference type="EMBL" id="JAUIZM010000003">
    <property type="protein sequence ID" value="KAK1391584.1"/>
    <property type="molecule type" value="Genomic_DNA"/>
</dbReference>
<gene>
    <name evidence="1" type="ORF">POM88_010640</name>
</gene>
<sequence length="191" mass="21961">MSDVPQLPPELLDSEIFSRLPVKYNLLSKSIITWNTLDISCVELDSLDKPIVLHHPFELYHKPNPSETSMFDRAILLSWCNGFICDTNTGSMVFYNSAETSPNPTPNSDNLTHDLGDNWIPECDIEKKPIVGQLFPDIDTAFNFYYHYGSTCGFVSRRSTEKKNKQNKITRKYFVFSRAGLPEDDKSEEYY</sequence>
<proteinExistence type="predicted"/>
<comment type="caution">
    <text evidence="1">The sequence shown here is derived from an EMBL/GenBank/DDBJ whole genome shotgun (WGS) entry which is preliminary data.</text>
</comment>
<organism evidence="1 2">
    <name type="scientific">Heracleum sosnowskyi</name>
    <dbReference type="NCBI Taxonomy" id="360622"/>
    <lineage>
        <taxon>Eukaryota</taxon>
        <taxon>Viridiplantae</taxon>
        <taxon>Streptophyta</taxon>
        <taxon>Embryophyta</taxon>
        <taxon>Tracheophyta</taxon>
        <taxon>Spermatophyta</taxon>
        <taxon>Magnoliopsida</taxon>
        <taxon>eudicotyledons</taxon>
        <taxon>Gunneridae</taxon>
        <taxon>Pentapetalae</taxon>
        <taxon>asterids</taxon>
        <taxon>campanulids</taxon>
        <taxon>Apiales</taxon>
        <taxon>Apiaceae</taxon>
        <taxon>Apioideae</taxon>
        <taxon>apioid superclade</taxon>
        <taxon>Tordylieae</taxon>
        <taxon>Tordyliinae</taxon>
        <taxon>Heracleum</taxon>
    </lineage>
</organism>
<reference evidence="1" key="1">
    <citation type="submission" date="2023-02" db="EMBL/GenBank/DDBJ databases">
        <title>Genome of toxic invasive species Heracleum sosnowskyi carries increased number of genes despite the absence of recent whole-genome duplications.</title>
        <authorList>
            <person name="Schelkunov M."/>
            <person name="Shtratnikova V."/>
            <person name="Makarenko M."/>
            <person name="Klepikova A."/>
            <person name="Omelchenko D."/>
            <person name="Novikova G."/>
            <person name="Obukhova E."/>
            <person name="Bogdanov V."/>
            <person name="Penin A."/>
            <person name="Logacheva M."/>
        </authorList>
    </citation>
    <scope>NUCLEOTIDE SEQUENCE</scope>
    <source>
        <strain evidence="1">Hsosn_3</strain>
        <tissue evidence="1">Leaf</tissue>
    </source>
</reference>
<dbReference type="AlphaFoldDB" id="A0AAD8IT05"/>
<evidence type="ECO:0000313" key="1">
    <source>
        <dbReference type="EMBL" id="KAK1391584.1"/>
    </source>
</evidence>
<dbReference type="PANTHER" id="PTHR46328">
    <property type="entry name" value="FAR-RED IMPAIRED RESPONSIVE (FAR1) FAMILY PROTEIN-RELATED"/>
    <property type="match status" value="1"/>
</dbReference>
<evidence type="ECO:0000313" key="2">
    <source>
        <dbReference type="Proteomes" id="UP001237642"/>
    </source>
</evidence>
<name>A0AAD8IT05_9APIA</name>